<protein>
    <recommendedName>
        <fullName evidence="4">Large ribosomal subunit protein uL10</fullName>
    </recommendedName>
    <alternativeName>
        <fullName evidence="5">50S ribosomal protein L10</fullName>
    </alternativeName>
</protein>
<evidence type="ECO:0000256" key="1">
    <source>
        <dbReference type="ARBA" id="ARBA00008889"/>
    </source>
</evidence>
<keyword evidence="3" id="KW-0687">Ribonucleoprotein</keyword>
<dbReference type="CDD" id="cd05797">
    <property type="entry name" value="Ribosomal_L10"/>
    <property type="match status" value="1"/>
</dbReference>
<organism evidence="6 7">
    <name type="scientific">Candidatus Falkowbacteria bacterium GW2011_GWA2_39_24</name>
    <dbReference type="NCBI Taxonomy" id="1618634"/>
    <lineage>
        <taxon>Bacteria</taxon>
        <taxon>Candidatus Falkowiibacteriota</taxon>
    </lineage>
</organism>
<evidence type="ECO:0000256" key="2">
    <source>
        <dbReference type="ARBA" id="ARBA00022980"/>
    </source>
</evidence>
<dbReference type="InterPro" id="IPR043141">
    <property type="entry name" value="Ribosomal_uL10-like_sf"/>
</dbReference>
<evidence type="ECO:0000313" key="6">
    <source>
        <dbReference type="EMBL" id="KKR13208.1"/>
    </source>
</evidence>
<dbReference type="Proteomes" id="UP000034048">
    <property type="component" value="Unassembled WGS sequence"/>
</dbReference>
<proteinExistence type="inferred from homology"/>
<gene>
    <name evidence="6" type="ORF">UT42_C0050G0003</name>
</gene>
<comment type="caution">
    <text evidence="6">The sequence shown here is derived from an EMBL/GenBank/DDBJ whole genome shotgun (WGS) entry which is preliminary data.</text>
</comment>
<dbReference type="PANTHER" id="PTHR11560">
    <property type="entry name" value="39S RIBOSOMAL PROTEIN L10, MITOCHONDRIAL"/>
    <property type="match status" value="1"/>
</dbReference>
<dbReference type="GO" id="GO:0005840">
    <property type="term" value="C:ribosome"/>
    <property type="evidence" value="ECO:0007669"/>
    <property type="project" value="UniProtKB-KW"/>
</dbReference>
<sequence length="138" mass="15443">MAKNKLQKQEILRDLKAKMAKAKSMVFASFNALTVSDNEDLRDQLRAEGNEYYVAKKTLLNLALQEAKLTGIDAKNFQGQLAVVFGYEDEVSPAKVVAKFAKGHAKNLEFVGGILENRFIEPAQVKELASLPSKQERW</sequence>
<dbReference type="InterPro" id="IPR001790">
    <property type="entry name" value="Ribosomal_uL10"/>
</dbReference>
<accession>A0A0G0NCK4</accession>
<dbReference type="SUPFAM" id="SSF160369">
    <property type="entry name" value="Ribosomal protein L10-like"/>
    <property type="match status" value="1"/>
</dbReference>
<comment type="similarity">
    <text evidence="1">Belongs to the universal ribosomal protein uL10 family.</text>
</comment>
<keyword evidence="2 6" id="KW-0689">Ribosomal protein</keyword>
<dbReference type="NCBIfam" id="NF000955">
    <property type="entry name" value="PRK00099.1-1"/>
    <property type="match status" value="1"/>
</dbReference>
<evidence type="ECO:0000256" key="3">
    <source>
        <dbReference type="ARBA" id="ARBA00023274"/>
    </source>
</evidence>
<dbReference type="EMBL" id="LBWS01000050">
    <property type="protein sequence ID" value="KKR13208.1"/>
    <property type="molecule type" value="Genomic_DNA"/>
</dbReference>
<reference evidence="6 7" key="1">
    <citation type="journal article" date="2015" name="Nature">
        <title>rRNA introns, odd ribosomes, and small enigmatic genomes across a large radiation of phyla.</title>
        <authorList>
            <person name="Brown C.T."/>
            <person name="Hug L.A."/>
            <person name="Thomas B.C."/>
            <person name="Sharon I."/>
            <person name="Castelle C.J."/>
            <person name="Singh A."/>
            <person name="Wilkins M.J."/>
            <person name="Williams K.H."/>
            <person name="Banfield J.F."/>
        </authorList>
    </citation>
    <scope>NUCLEOTIDE SEQUENCE [LARGE SCALE GENOMIC DNA]</scope>
</reference>
<dbReference type="InterPro" id="IPR047865">
    <property type="entry name" value="Ribosomal_uL10_bac_type"/>
</dbReference>
<evidence type="ECO:0000256" key="5">
    <source>
        <dbReference type="ARBA" id="ARBA00035502"/>
    </source>
</evidence>
<dbReference type="Gene3D" id="3.30.70.1730">
    <property type="match status" value="1"/>
</dbReference>
<dbReference type="Pfam" id="PF00466">
    <property type="entry name" value="Ribosomal_L10"/>
    <property type="match status" value="1"/>
</dbReference>
<evidence type="ECO:0000256" key="4">
    <source>
        <dbReference type="ARBA" id="ARBA00035202"/>
    </source>
</evidence>
<dbReference type="GO" id="GO:1990904">
    <property type="term" value="C:ribonucleoprotein complex"/>
    <property type="evidence" value="ECO:0007669"/>
    <property type="project" value="UniProtKB-KW"/>
</dbReference>
<dbReference type="AlphaFoldDB" id="A0A0G0NCK4"/>
<evidence type="ECO:0000313" key="7">
    <source>
        <dbReference type="Proteomes" id="UP000034048"/>
    </source>
</evidence>
<name>A0A0G0NCK4_9BACT</name>